<dbReference type="SMART" id="SM00267">
    <property type="entry name" value="GGDEF"/>
    <property type="match status" value="1"/>
</dbReference>
<dbReference type="InterPro" id="IPR000160">
    <property type="entry name" value="GGDEF_dom"/>
</dbReference>
<keyword evidence="1" id="KW-1133">Transmembrane helix</keyword>
<dbReference type="InterPro" id="IPR050469">
    <property type="entry name" value="Diguanylate_Cyclase"/>
</dbReference>
<dbReference type="GO" id="GO:0052621">
    <property type="term" value="F:diguanylate cyclase activity"/>
    <property type="evidence" value="ECO:0007669"/>
    <property type="project" value="TreeGrafter"/>
</dbReference>
<dbReference type="GO" id="GO:0005886">
    <property type="term" value="C:plasma membrane"/>
    <property type="evidence" value="ECO:0007669"/>
    <property type="project" value="TreeGrafter"/>
</dbReference>
<dbReference type="RefSeq" id="WP_147186317.1">
    <property type="nucleotide sequence ID" value="NZ_JBHSKU010000003.1"/>
</dbReference>
<dbReference type="InterPro" id="IPR029787">
    <property type="entry name" value="Nucleotide_cyclase"/>
</dbReference>
<keyword evidence="4" id="KW-1185">Reference proteome</keyword>
<dbReference type="GO" id="GO:1902201">
    <property type="term" value="P:negative regulation of bacterial-type flagellum-dependent cell motility"/>
    <property type="evidence" value="ECO:0007669"/>
    <property type="project" value="TreeGrafter"/>
</dbReference>
<evidence type="ECO:0000313" key="4">
    <source>
        <dbReference type="Proteomes" id="UP000051568"/>
    </source>
</evidence>
<evidence type="ECO:0000256" key="1">
    <source>
        <dbReference type="SAM" id="Phobius"/>
    </source>
</evidence>
<comment type="caution">
    <text evidence="3">The sequence shown here is derived from an EMBL/GenBank/DDBJ whole genome shotgun (WGS) entry which is preliminary data.</text>
</comment>
<gene>
    <name evidence="3" type="ORF">IV80_GL001114</name>
</gene>
<feature type="transmembrane region" description="Helical" evidence="1">
    <location>
        <begin position="157"/>
        <end position="175"/>
    </location>
</feature>
<feature type="domain" description="GGDEF" evidence="2">
    <location>
        <begin position="250"/>
        <end position="386"/>
    </location>
</feature>
<feature type="transmembrane region" description="Helical" evidence="1">
    <location>
        <begin position="59"/>
        <end position="77"/>
    </location>
</feature>
<keyword evidence="1" id="KW-0472">Membrane</keyword>
<dbReference type="PATRIC" id="fig|319652.3.peg.1124"/>
<dbReference type="PROSITE" id="PS50887">
    <property type="entry name" value="GGDEF"/>
    <property type="match status" value="1"/>
</dbReference>
<dbReference type="InterPro" id="IPR043128">
    <property type="entry name" value="Rev_trsase/Diguanyl_cyclase"/>
</dbReference>
<dbReference type="Gene3D" id="3.20.20.450">
    <property type="entry name" value="EAL domain"/>
    <property type="match status" value="1"/>
</dbReference>
<sequence length="614" mass="69956">MGEKQVHMNMGVVTAGAWIAQLSVAIFFIVGFVEIYMSVWHIAFRKLHTTQSRRMVDRIMLIVLSVGVSSLLHFAGYEGGINAMLYHNVGLFILTFSLMDADINAVEYAIRGFAVVIIWMMHHVGDLTSGRFLFSMVFLFTILVVIRYRHKTINKNFVENILVYTLIGLNFWLTLPAESAGMLVSIPVATEGILMFILMTLFTWRQCHVVVRNNQISHIANYDTMTGVKNFTAYNHEIFNAVGVARTNQQPLSLAEFDVDHFKQINDTYGHLAGNLVLTGVSMTVQKILKQYSHDYQLYRTGGEEFAMSFPNSSAKEIIPVLIHCWQAVREQTFTYNTDKIKVTISIGMSSLRPGDKSVDDLYKRADDSLYNSKRFGRDTITVDGKEQKIISDTHHNTFAYFVQSIYDVKSGNTHIANELTLRCYNHKKGKWEKPDRAYLNIDERLKLIGQALINSDCKKIVISLSTAEFLDLKVAKKIIEFRKGVDGPEKLVIELDQVPTLEELKRSIAIYHQGGIKVMLSQVGRNRHFERVSPALEYIDGIKLTLKGLRDKQSSEFLKDNIQFWGRIADKWHIDFILDGVLTQQEAQFVPTQSFVTYVEGNYFDQSHLPIGS</sequence>
<keyword evidence="1" id="KW-0812">Transmembrane</keyword>
<dbReference type="CDD" id="cd01949">
    <property type="entry name" value="GGDEF"/>
    <property type="match status" value="1"/>
</dbReference>
<feature type="transmembrane region" description="Helical" evidence="1">
    <location>
        <begin position="18"/>
        <end position="39"/>
    </location>
</feature>
<reference evidence="3 4" key="1">
    <citation type="journal article" date="2015" name="Genome Announc.">
        <title>Expanding the biotechnology potential of lactobacilli through comparative genomics of 213 strains and associated genera.</title>
        <authorList>
            <person name="Sun Z."/>
            <person name="Harris H.M."/>
            <person name="McCann A."/>
            <person name="Guo C."/>
            <person name="Argimon S."/>
            <person name="Zhang W."/>
            <person name="Yang X."/>
            <person name="Jeffery I.B."/>
            <person name="Cooney J.C."/>
            <person name="Kagawa T.F."/>
            <person name="Liu W."/>
            <person name="Song Y."/>
            <person name="Salvetti E."/>
            <person name="Wrobel A."/>
            <person name="Rasinkangas P."/>
            <person name="Parkhill J."/>
            <person name="Rea M.C."/>
            <person name="O'Sullivan O."/>
            <person name="Ritari J."/>
            <person name="Douillard F.P."/>
            <person name="Paul Ross R."/>
            <person name="Yang R."/>
            <person name="Briner A.E."/>
            <person name="Felis G.E."/>
            <person name="de Vos W.M."/>
            <person name="Barrangou R."/>
            <person name="Klaenhammer T.R."/>
            <person name="Caufield P.W."/>
            <person name="Cui Y."/>
            <person name="Zhang H."/>
            <person name="O'Toole P.W."/>
        </authorList>
    </citation>
    <scope>NUCLEOTIDE SEQUENCE [LARGE SCALE GENOMIC DNA]</scope>
    <source>
        <strain evidence="3 4">DSM 17757</strain>
    </source>
</reference>
<dbReference type="InterPro" id="IPR035919">
    <property type="entry name" value="EAL_sf"/>
</dbReference>
<dbReference type="PANTHER" id="PTHR45138">
    <property type="entry name" value="REGULATORY COMPONENTS OF SENSORY TRANSDUCTION SYSTEM"/>
    <property type="match status" value="1"/>
</dbReference>
<evidence type="ECO:0000259" key="2">
    <source>
        <dbReference type="PROSITE" id="PS50887"/>
    </source>
</evidence>
<organism evidence="3 4">
    <name type="scientific">Pediococcus cellicola</name>
    <dbReference type="NCBI Taxonomy" id="319652"/>
    <lineage>
        <taxon>Bacteria</taxon>
        <taxon>Bacillati</taxon>
        <taxon>Bacillota</taxon>
        <taxon>Bacilli</taxon>
        <taxon>Lactobacillales</taxon>
        <taxon>Lactobacillaceae</taxon>
        <taxon>Pediococcus</taxon>
    </lineage>
</organism>
<dbReference type="Pfam" id="PF00990">
    <property type="entry name" value="GGDEF"/>
    <property type="match status" value="1"/>
</dbReference>
<accession>A0A0R2IPH6</accession>
<dbReference type="NCBIfam" id="TIGR00254">
    <property type="entry name" value="GGDEF"/>
    <property type="match status" value="1"/>
</dbReference>
<feature type="transmembrane region" description="Helical" evidence="1">
    <location>
        <begin position="181"/>
        <end position="204"/>
    </location>
</feature>
<name>A0A0R2IPH6_9LACO</name>
<dbReference type="Proteomes" id="UP000051568">
    <property type="component" value="Unassembled WGS sequence"/>
</dbReference>
<dbReference type="Gene3D" id="3.30.70.270">
    <property type="match status" value="1"/>
</dbReference>
<feature type="transmembrane region" description="Helical" evidence="1">
    <location>
        <begin position="131"/>
        <end position="148"/>
    </location>
</feature>
<dbReference type="AlphaFoldDB" id="A0A0R2IPH6"/>
<proteinExistence type="predicted"/>
<dbReference type="STRING" id="319652.IV80_GL001114"/>
<dbReference type="SUPFAM" id="SSF55073">
    <property type="entry name" value="Nucleotide cyclase"/>
    <property type="match status" value="1"/>
</dbReference>
<dbReference type="SUPFAM" id="SSF141868">
    <property type="entry name" value="EAL domain-like"/>
    <property type="match status" value="1"/>
</dbReference>
<dbReference type="EMBL" id="JQBR01000003">
    <property type="protein sequence ID" value="KRN67024.1"/>
    <property type="molecule type" value="Genomic_DNA"/>
</dbReference>
<dbReference type="PANTHER" id="PTHR45138:SF9">
    <property type="entry name" value="DIGUANYLATE CYCLASE DGCM-RELATED"/>
    <property type="match status" value="1"/>
</dbReference>
<dbReference type="GO" id="GO:0043709">
    <property type="term" value="P:cell adhesion involved in single-species biofilm formation"/>
    <property type="evidence" value="ECO:0007669"/>
    <property type="project" value="TreeGrafter"/>
</dbReference>
<evidence type="ECO:0000313" key="3">
    <source>
        <dbReference type="EMBL" id="KRN67024.1"/>
    </source>
</evidence>
<protein>
    <submittedName>
        <fullName evidence="3">Signal transduction diguanylate cyclase</fullName>
    </submittedName>
</protein>